<gene>
    <name evidence="2" type="ORF">BN4615_P6892</name>
</gene>
<feature type="transmembrane region" description="Helical" evidence="1">
    <location>
        <begin position="227"/>
        <end position="249"/>
    </location>
</feature>
<evidence type="ECO:0000256" key="1">
    <source>
        <dbReference type="SAM" id="Phobius"/>
    </source>
</evidence>
<evidence type="ECO:0000313" key="2">
    <source>
        <dbReference type="EMBL" id="SBO97376.1"/>
    </source>
</evidence>
<keyword evidence="1" id="KW-0472">Membrane</keyword>
<organism evidence="2">
    <name type="scientific">Nonomuraea gerenzanensis</name>
    <dbReference type="NCBI Taxonomy" id="93944"/>
    <lineage>
        <taxon>Bacteria</taxon>
        <taxon>Bacillati</taxon>
        <taxon>Actinomycetota</taxon>
        <taxon>Actinomycetes</taxon>
        <taxon>Streptosporangiales</taxon>
        <taxon>Streptosporangiaceae</taxon>
        <taxon>Nonomuraea</taxon>
    </lineage>
</organism>
<dbReference type="EMBL" id="LT559118">
    <property type="protein sequence ID" value="SBO97376.1"/>
    <property type="molecule type" value="Genomic_DNA"/>
</dbReference>
<keyword evidence="1" id="KW-1133">Transmembrane helix</keyword>
<reference evidence="2" key="1">
    <citation type="submission" date="2016-04" db="EMBL/GenBank/DDBJ databases">
        <authorList>
            <person name="Evans L.H."/>
            <person name="Alamgir A."/>
            <person name="Owens N."/>
            <person name="Weber N.D."/>
            <person name="Virtaneva K."/>
            <person name="Barbian K."/>
            <person name="Babar A."/>
            <person name="Rosenke K."/>
        </authorList>
    </citation>
    <scope>NUCLEOTIDE SEQUENCE</scope>
    <source>
        <strain evidence="2">Nono1</strain>
    </source>
</reference>
<dbReference type="RefSeq" id="WP_225266144.1">
    <property type="nucleotide sequence ID" value="NZ_CP084058.1"/>
</dbReference>
<dbReference type="AlphaFoldDB" id="A0A1M4EF82"/>
<sequence length="325" mass="35067">MRTTRTPLFLLSGAVVLALAGWWQYEAAVPSFPVVGGPSTVSLLIRGPAQDVDVKLTATDAPGLLVEVLATFDLGKKSSPAIPESGCVQAEVHLLTDRPPPPVVTQICPSPPPPGTTRTRGLMEASFKVADPMVARSGSTTLVSMPEVSATWYGLDHEYDVDYEVAFAHRGQADENGLKPEAVSPEYRGPGLRWTRKQAANNPGFPDPGPYGTFTDVAAEKAANRSLFWAGLLGGAALTVLAWAGDLVLARTAERRRERERRAEAEAERREIAELAAARVLAVLDERLPAATSEDAAATRRRPAGRVASSWRSWLRRLLDQGTRR</sequence>
<name>A0A1M4EF82_9ACTN</name>
<keyword evidence="1" id="KW-0812">Transmembrane</keyword>
<accession>A0A1M4EF82</accession>
<proteinExistence type="predicted"/>
<protein>
    <submittedName>
        <fullName evidence="2">Uncharacterized protein</fullName>
    </submittedName>
</protein>